<evidence type="ECO:0000256" key="4">
    <source>
        <dbReference type="ARBA" id="ARBA00022827"/>
    </source>
</evidence>
<dbReference type="STRING" id="42256.RradSPS_2477"/>
<sequence length="553" mass="60659">MDEHRTGSSPERSRAVRSLKEPFDVVVVGAGINGCGVAWDAALRGLRVLLVERDDIGSGTSSWSSRLIHGGLKYLEKLDVKLVRESLREREWLLGAAPHLVRPLRMILPFYSGGKHNPFVLEAGMLAYDVLSWDKSLSRHSVWSRRGTLKRVPGLNREGLYGAAAYYDAQVELAERLCVEVALAARSAGATVLNHASVESLEVVNGAVRGVEVEDRLTCERHSVRTRVVFNTAGPWVDRVLRGLEGEPRLIGGTKGSHFIVDRFVGAPSKDALYYEARSDGRPMMVLPWRGQIMIGSTDERFEGGLDDVGPSRNEIEYILDETNAVLPHANLTAEDLLWGYTGVRPLPYTPDGSEGDITRRHAFNDHAPRAAGLVSLLGGKLTTFRQVGEEATDLALKKLGLGKRRSATRRLLLPGAGPVDREVFARTLAETTGLGTSTADRLVGIYGSRARGVAERLLDPAMREVLDEESGLTAGEVAFVMEEEFAETLTDVLARRTVIGIGPTLPDETIERVARAAADHADWSEERTESEVAVYRNRLKRFGIPERSRATA</sequence>
<comment type="similarity">
    <text evidence="2">Belongs to the FAD-dependent glycerol-3-phosphate dehydrogenase family.</text>
</comment>
<dbReference type="OrthoDB" id="9766796at2"/>
<protein>
    <submittedName>
        <fullName evidence="8 9">Glycerol-3-phosphate dehydrogenase</fullName>
        <ecNumber evidence="9">1.-.-.-</ecNumber>
    </submittedName>
</protein>
<dbReference type="Gene3D" id="3.50.50.60">
    <property type="entry name" value="FAD/NAD(P)-binding domain"/>
    <property type="match status" value="1"/>
</dbReference>
<dbReference type="Gene3D" id="3.30.9.10">
    <property type="entry name" value="D-Amino Acid Oxidase, subunit A, domain 2"/>
    <property type="match status" value="1"/>
</dbReference>
<dbReference type="RefSeq" id="WP_051589799.1">
    <property type="nucleotide sequence ID" value="NZ_CP007514.1"/>
</dbReference>
<gene>
    <name evidence="8" type="ORF">RradSPS_2477</name>
    <name evidence="9" type="ORF">SIL72_00020</name>
</gene>
<name>A0A023X6W2_RUBRA</name>
<dbReference type="eggNOG" id="COG0578">
    <property type="taxonomic scope" value="Bacteria"/>
</dbReference>
<keyword evidence="5 9" id="KW-0560">Oxidoreductase</keyword>
<evidence type="ECO:0000256" key="3">
    <source>
        <dbReference type="ARBA" id="ARBA00022630"/>
    </source>
</evidence>
<evidence type="ECO:0000256" key="1">
    <source>
        <dbReference type="ARBA" id="ARBA00001974"/>
    </source>
</evidence>
<dbReference type="EMBL" id="CP007514">
    <property type="protein sequence ID" value="AHY47760.1"/>
    <property type="molecule type" value="Genomic_DNA"/>
</dbReference>
<dbReference type="SUPFAM" id="SSF51905">
    <property type="entry name" value="FAD/NAD(P)-binding domain"/>
    <property type="match status" value="1"/>
</dbReference>
<keyword evidence="10" id="KW-1185">Reference proteome</keyword>
<dbReference type="PRINTS" id="PR01001">
    <property type="entry name" value="FADG3PDH"/>
</dbReference>
<dbReference type="GO" id="GO:0046168">
    <property type="term" value="P:glycerol-3-phosphate catabolic process"/>
    <property type="evidence" value="ECO:0007669"/>
    <property type="project" value="TreeGrafter"/>
</dbReference>
<dbReference type="KEGG" id="rrd:RradSPS_2477"/>
<dbReference type="PANTHER" id="PTHR11985">
    <property type="entry name" value="GLYCEROL-3-PHOSPHATE DEHYDROGENASE"/>
    <property type="match status" value="1"/>
</dbReference>
<dbReference type="Pfam" id="PF16901">
    <property type="entry name" value="DAO_C"/>
    <property type="match status" value="1"/>
</dbReference>
<dbReference type="InterPro" id="IPR000447">
    <property type="entry name" value="G3P_DH_FAD-dep"/>
</dbReference>
<reference evidence="8 10" key="1">
    <citation type="submission" date="2014-03" db="EMBL/GenBank/DDBJ databases">
        <title>Complete genome sequence of the Radio-Resistant Rubrobacter radiotolerans RSPS-4.</title>
        <authorList>
            <person name="Egas C.C."/>
            <person name="Barroso C.C."/>
            <person name="Froufe H.J.C."/>
            <person name="Pacheco J.J."/>
            <person name="Albuquerque L.L."/>
            <person name="da Costa M.M.S."/>
        </authorList>
    </citation>
    <scope>NUCLEOTIDE SEQUENCE [LARGE SCALE GENOMIC DNA]</scope>
    <source>
        <strain evidence="8 10">RSPS-4</strain>
    </source>
</reference>
<dbReference type="Pfam" id="PF01266">
    <property type="entry name" value="DAO"/>
    <property type="match status" value="1"/>
</dbReference>
<dbReference type="InterPro" id="IPR036188">
    <property type="entry name" value="FAD/NAD-bd_sf"/>
</dbReference>
<dbReference type="EC" id="1.-.-.-" evidence="9"/>
<evidence type="ECO:0000259" key="7">
    <source>
        <dbReference type="Pfam" id="PF16901"/>
    </source>
</evidence>
<comment type="cofactor">
    <cofactor evidence="1">
        <name>FAD</name>
        <dbReference type="ChEBI" id="CHEBI:57692"/>
    </cofactor>
</comment>
<feature type="domain" description="FAD dependent oxidoreductase" evidence="6">
    <location>
        <begin position="24"/>
        <end position="354"/>
    </location>
</feature>
<reference evidence="9" key="2">
    <citation type="submission" date="2023-11" db="EMBL/GenBank/DDBJ databases">
        <title>MicrobeMod: A computational toolkit for identifying prokaryotic methylation and restriction-modification with nanopore sequencing.</title>
        <authorList>
            <person name="Crits-Christoph A."/>
            <person name="Kang S.C."/>
            <person name="Lee H."/>
            <person name="Ostrov N."/>
        </authorList>
    </citation>
    <scope>NUCLEOTIDE SEQUENCE</scope>
    <source>
        <strain evidence="9">ATCC 51242</strain>
    </source>
</reference>
<dbReference type="EMBL" id="JAWXXX010000001">
    <property type="protein sequence ID" value="MDX5892400.1"/>
    <property type="molecule type" value="Genomic_DNA"/>
</dbReference>
<dbReference type="PANTHER" id="PTHR11985:SF15">
    <property type="entry name" value="GLYCEROL-3-PHOSPHATE DEHYDROGENASE, MITOCHONDRIAL"/>
    <property type="match status" value="1"/>
</dbReference>
<evidence type="ECO:0000256" key="2">
    <source>
        <dbReference type="ARBA" id="ARBA00007330"/>
    </source>
</evidence>
<organism evidence="8 10">
    <name type="scientific">Rubrobacter radiotolerans</name>
    <name type="common">Arthrobacter radiotolerans</name>
    <dbReference type="NCBI Taxonomy" id="42256"/>
    <lineage>
        <taxon>Bacteria</taxon>
        <taxon>Bacillati</taxon>
        <taxon>Actinomycetota</taxon>
        <taxon>Rubrobacteria</taxon>
        <taxon>Rubrobacterales</taxon>
        <taxon>Rubrobacteraceae</taxon>
        <taxon>Rubrobacter</taxon>
    </lineage>
</organism>
<dbReference type="Proteomes" id="UP001281130">
    <property type="component" value="Unassembled WGS sequence"/>
</dbReference>
<proteinExistence type="inferred from homology"/>
<dbReference type="InterPro" id="IPR038299">
    <property type="entry name" value="DAO_C_sf"/>
</dbReference>
<feature type="domain" description="Alpha-glycerophosphate oxidase C-terminal" evidence="7">
    <location>
        <begin position="407"/>
        <end position="528"/>
    </location>
</feature>
<evidence type="ECO:0000256" key="5">
    <source>
        <dbReference type="ARBA" id="ARBA00023002"/>
    </source>
</evidence>
<dbReference type="Proteomes" id="UP000025229">
    <property type="component" value="Chromosome"/>
</dbReference>
<dbReference type="InterPro" id="IPR031656">
    <property type="entry name" value="DAO_C"/>
</dbReference>
<dbReference type="InterPro" id="IPR006076">
    <property type="entry name" value="FAD-dep_OxRdtase"/>
</dbReference>
<dbReference type="PATRIC" id="fig|42256.3.peg.2525"/>
<dbReference type="GO" id="GO:0004368">
    <property type="term" value="F:glycerol-3-phosphate dehydrogenase (quinone) activity"/>
    <property type="evidence" value="ECO:0007669"/>
    <property type="project" value="InterPro"/>
</dbReference>
<evidence type="ECO:0000313" key="8">
    <source>
        <dbReference type="EMBL" id="AHY47760.1"/>
    </source>
</evidence>
<dbReference type="AlphaFoldDB" id="A0A023X6W2"/>
<evidence type="ECO:0000313" key="10">
    <source>
        <dbReference type="Proteomes" id="UP000025229"/>
    </source>
</evidence>
<dbReference type="HOGENOM" id="CLU_015740_5_1_11"/>
<dbReference type="Gene3D" id="1.10.8.870">
    <property type="entry name" value="Alpha-glycerophosphate oxidase, cap domain"/>
    <property type="match status" value="1"/>
</dbReference>
<keyword evidence="3" id="KW-0285">Flavoprotein</keyword>
<evidence type="ECO:0000259" key="6">
    <source>
        <dbReference type="Pfam" id="PF01266"/>
    </source>
</evidence>
<accession>A0A023X6W2</accession>
<keyword evidence="4" id="KW-0274">FAD</keyword>
<evidence type="ECO:0000313" key="9">
    <source>
        <dbReference type="EMBL" id="MDX5892400.1"/>
    </source>
</evidence>